<protein>
    <submittedName>
        <fullName evidence="1">Uncharacterized protein</fullName>
    </submittedName>
</protein>
<dbReference type="HOGENOM" id="CLU_3107598_0_0_1"/>
<reference evidence="1" key="1">
    <citation type="submission" date="2013-07" db="EMBL/GenBank/DDBJ databases">
        <title>The genome of an arbuscular mycorrhizal fungus provides insights into the evolution of the oldest plant symbiosis.</title>
        <authorList>
            <consortium name="DOE Joint Genome Institute"/>
            <person name="Tisserant E."/>
            <person name="Malbreil M."/>
            <person name="Kuo A."/>
            <person name="Kohler A."/>
            <person name="Symeonidi A."/>
            <person name="Balestrini R."/>
            <person name="Charron P."/>
            <person name="Duensing N."/>
            <person name="Frei-dit-Frey N."/>
            <person name="Gianinazzi-Pearson V."/>
            <person name="Gilbert B."/>
            <person name="Handa Y."/>
            <person name="Hijri M."/>
            <person name="Kaul R."/>
            <person name="Kawaguchi M."/>
            <person name="Krajinski F."/>
            <person name="Lammers P."/>
            <person name="Lapierre D."/>
            <person name="Masclaux F.G."/>
            <person name="Murat C."/>
            <person name="Morin E."/>
            <person name="Ndikumana S."/>
            <person name="Pagni M."/>
            <person name="Petitpierre D."/>
            <person name="Requena N."/>
            <person name="Rosikiewicz P."/>
            <person name="Riley R."/>
            <person name="Saito K."/>
            <person name="San Clemente H."/>
            <person name="Shapiro H."/>
            <person name="van Tuinen D."/>
            <person name="Becard G."/>
            <person name="Bonfante P."/>
            <person name="Paszkowski U."/>
            <person name="Shachar-Hill Y."/>
            <person name="Young J.P."/>
            <person name="Sanders I.R."/>
            <person name="Henrissat B."/>
            <person name="Rensing S.A."/>
            <person name="Grigoriev I.V."/>
            <person name="Corradi N."/>
            <person name="Roux C."/>
            <person name="Martin F."/>
        </authorList>
    </citation>
    <scope>NUCLEOTIDE SEQUENCE</scope>
    <source>
        <strain evidence="1">DAOM 197198</strain>
    </source>
</reference>
<dbReference type="AlphaFoldDB" id="U9TML1"/>
<proteinExistence type="predicted"/>
<sequence length="51" mass="5794">MNCWLHLPLSVCHLGRFYGHEFAKAYANVVLENDIEEGITNDFGLSDVLKI</sequence>
<evidence type="ECO:0000313" key="1">
    <source>
        <dbReference type="EMBL" id="ESA04556.1"/>
    </source>
</evidence>
<gene>
    <name evidence="1" type="ORF">GLOINDRAFT_4466</name>
</gene>
<dbReference type="EMBL" id="KI294213">
    <property type="protein sequence ID" value="ESA04556.1"/>
    <property type="molecule type" value="Genomic_DNA"/>
</dbReference>
<name>U9TML1_RHIID</name>
<organism evidence="1">
    <name type="scientific">Rhizophagus irregularis (strain DAOM 181602 / DAOM 197198 / MUCL 43194)</name>
    <name type="common">Arbuscular mycorrhizal fungus</name>
    <name type="synonym">Glomus intraradices</name>
    <dbReference type="NCBI Taxonomy" id="747089"/>
    <lineage>
        <taxon>Eukaryota</taxon>
        <taxon>Fungi</taxon>
        <taxon>Fungi incertae sedis</taxon>
        <taxon>Mucoromycota</taxon>
        <taxon>Glomeromycotina</taxon>
        <taxon>Glomeromycetes</taxon>
        <taxon>Glomerales</taxon>
        <taxon>Glomeraceae</taxon>
        <taxon>Rhizophagus</taxon>
    </lineage>
</organism>
<accession>U9TML1</accession>